<organism evidence="1 2">
    <name type="scientific">Anatilimnocola aggregata</name>
    <dbReference type="NCBI Taxonomy" id="2528021"/>
    <lineage>
        <taxon>Bacteria</taxon>
        <taxon>Pseudomonadati</taxon>
        <taxon>Planctomycetota</taxon>
        <taxon>Planctomycetia</taxon>
        <taxon>Pirellulales</taxon>
        <taxon>Pirellulaceae</taxon>
        <taxon>Anatilimnocola</taxon>
    </lineage>
</organism>
<dbReference type="KEGG" id="aagg:ETAA8_51810"/>
<gene>
    <name evidence="1" type="ORF">ETAA8_51810</name>
</gene>
<dbReference type="EMBL" id="CP036274">
    <property type="protein sequence ID" value="QDU30062.1"/>
    <property type="molecule type" value="Genomic_DNA"/>
</dbReference>
<proteinExistence type="predicted"/>
<evidence type="ECO:0000313" key="2">
    <source>
        <dbReference type="Proteomes" id="UP000315017"/>
    </source>
</evidence>
<sequence>MNRSLEALAIFTICLGGILAAVRISSKDQVALSRNMAEEKNVPAVPAKASSSATEQSEEEGWQFANSAPSGCLAFEHGCGLDRGEGRVYSAFPPLVSPAAFVRSAIRSAPLPVFVLPDESAQLEASATGYDAAYDAAVLGYQKTDTFSYDEMAAEYAAAELAAAGVDDKQGSFSSDFQSAGDFAAWQSLHSRWQALSNWSSSQVAHYDFAYLAPARRAFEMRWSMSLLPKMLNSPKVRSEARRQLLLRQRAGSAASDCITWDDYLAFADRRLADRHEATTSSFEPALSLLQQSSQTLADYCQLAESLLHQAGQQLQRVARHENRDTFWSPR</sequence>
<dbReference type="RefSeq" id="WP_145094906.1">
    <property type="nucleotide sequence ID" value="NZ_CP036274.1"/>
</dbReference>
<dbReference type="AlphaFoldDB" id="A0A517YIM3"/>
<dbReference type="Proteomes" id="UP000315017">
    <property type="component" value="Chromosome"/>
</dbReference>
<keyword evidence="2" id="KW-1185">Reference proteome</keyword>
<evidence type="ECO:0000313" key="1">
    <source>
        <dbReference type="EMBL" id="QDU30062.1"/>
    </source>
</evidence>
<reference evidence="1 2" key="1">
    <citation type="submission" date="2019-02" db="EMBL/GenBank/DDBJ databases">
        <title>Deep-cultivation of Planctomycetes and their phenomic and genomic characterization uncovers novel biology.</title>
        <authorList>
            <person name="Wiegand S."/>
            <person name="Jogler M."/>
            <person name="Boedeker C."/>
            <person name="Pinto D."/>
            <person name="Vollmers J."/>
            <person name="Rivas-Marin E."/>
            <person name="Kohn T."/>
            <person name="Peeters S.H."/>
            <person name="Heuer A."/>
            <person name="Rast P."/>
            <person name="Oberbeckmann S."/>
            <person name="Bunk B."/>
            <person name="Jeske O."/>
            <person name="Meyerdierks A."/>
            <person name="Storesund J.E."/>
            <person name="Kallscheuer N."/>
            <person name="Luecker S."/>
            <person name="Lage O.M."/>
            <person name="Pohl T."/>
            <person name="Merkel B.J."/>
            <person name="Hornburger P."/>
            <person name="Mueller R.-W."/>
            <person name="Bruemmer F."/>
            <person name="Labrenz M."/>
            <person name="Spormann A.M."/>
            <person name="Op den Camp H."/>
            <person name="Overmann J."/>
            <person name="Amann R."/>
            <person name="Jetten M.S.M."/>
            <person name="Mascher T."/>
            <person name="Medema M.H."/>
            <person name="Devos D.P."/>
            <person name="Kaster A.-K."/>
            <person name="Ovreas L."/>
            <person name="Rohde M."/>
            <person name="Galperin M.Y."/>
            <person name="Jogler C."/>
        </authorList>
    </citation>
    <scope>NUCLEOTIDE SEQUENCE [LARGE SCALE GENOMIC DNA]</scope>
    <source>
        <strain evidence="1 2">ETA_A8</strain>
    </source>
</reference>
<name>A0A517YIM3_9BACT</name>
<protein>
    <submittedName>
        <fullName evidence="1">Uncharacterized protein</fullName>
    </submittedName>
</protein>
<accession>A0A517YIM3</accession>